<sequence length="180" mass="21022">MVAHFGPDETVKITVEILRKMKQNLLAEHLENAYKEVLLVNSLKELGKDLKEFRWFLNNKGIPKYDLQNADVFDIVDKMVDRFGPKEAVLITVDILRKMNQNLLSEQLKKKYNEGSPADSITDLHDYSKISYKLKNKLRQNYEQILVVKYYTDGTADFYSTVPASILDHYKSDHLDHVHY</sequence>
<dbReference type="AlphaFoldDB" id="A0A498P0X3"/>
<dbReference type="Gene3D" id="1.10.533.10">
    <property type="entry name" value="Death Domain, Fas"/>
    <property type="match status" value="2"/>
</dbReference>
<protein>
    <submittedName>
        <fullName evidence="2">NLRC3-like protein</fullName>
    </submittedName>
</protein>
<dbReference type="InterPro" id="IPR004020">
    <property type="entry name" value="DAPIN"/>
</dbReference>
<dbReference type="SUPFAM" id="SSF47986">
    <property type="entry name" value="DEATH domain"/>
    <property type="match status" value="1"/>
</dbReference>
<evidence type="ECO:0000313" key="2">
    <source>
        <dbReference type="EMBL" id="RXN37586.1"/>
    </source>
</evidence>
<dbReference type="PROSITE" id="PS50824">
    <property type="entry name" value="DAPIN"/>
    <property type="match status" value="1"/>
</dbReference>
<comment type="caution">
    <text evidence="2">The sequence shown here is derived from an EMBL/GenBank/DDBJ whole genome shotgun (WGS) entry which is preliminary data.</text>
</comment>
<dbReference type="InterPro" id="IPR011029">
    <property type="entry name" value="DEATH-like_dom_sf"/>
</dbReference>
<dbReference type="SMART" id="SM01289">
    <property type="entry name" value="PYRIN"/>
    <property type="match status" value="1"/>
</dbReference>
<dbReference type="EMBL" id="QBIY01005660">
    <property type="protein sequence ID" value="RXN37586.1"/>
    <property type="molecule type" value="Genomic_DNA"/>
</dbReference>
<feature type="domain" description="Pyrin" evidence="1">
    <location>
        <begin position="30"/>
        <end position="114"/>
    </location>
</feature>
<keyword evidence="3" id="KW-1185">Reference proteome</keyword>
<dbReference type="CDD" id="cd08321">
    <property type="entry name" value="Pyrin_ASC-like"/>
    <property type="match status" value="1"/>
</dbReference>
<organism evidence="2 3">
    <name type="scientific">Labeo rohita</name>
    <name type="common">Indian major carp</name>
    <name type="synonym">Cyprinus rohita</name>
    <dbReference type="NCBI Taxonomy" id="84645"/>
    <lineage>
        <taxon>Eukaryota</taxon>
        <taxon>Metazoa</taxon>
        <taxon>Chordata</taxon>
        <taxon>Craniata</taxon>
        <taxon>Vertebrata</taxon>
        <taxon>Euteleostomi</taxon>
        <taxon>Actinopterygii</taxon>
        <taxon>Neopterygii</taxon>
        <taxon>Teleostei</taxon>
        <taxon>Ostariophysi</taxon>
        <taxon>Cypriniformes</taxon>
        <taxon>Cyprinidae</taxon>
        <taxon>Labeoninae</taxon>
        <taxon>Labeonini</taxon>
        <taxon>Labeo</taxon>
    </lineage>
</organism>
<gene>
    <name evidence="2" type="ORF">ROHU_001915</name>
</gene>
<proteinExistence type="predicted"/>
<accession>A0A498P0X3</accession>
<reference evidence="2 3" key="1">
    <citation type="submission" date="2018-03" db="EMBL/GenBank/DDBJ databases">
        <title>Draft genome sequence of Rohu Carp (Labeo rohita).</title>
        <authorList>
            <person name="Das P."/>
            <person name="Kushwaha B."/>
            <person name="Joshi C.G."/>
            <person name="Kumar D."/>
            <person name="Nagpure N.S."/>
            <person name="Sahoo L."/>
            <person name="Das S.P."/>
            <person name="Bit A."/>
            <person name="Patnaik S."/>
            <person name="Meher P.K."/>
            <person name="Jayasankar P."/>
            <person name="Koringa P.G."/>
            <person name="Patel N.V."/>
            <person name="Hinsu A.T."/>
            <person name="Kumar R."/>
            <person name="Pandey M."/>
            <person name="Agarwal S."/>
            <person name="Srivastava S."/>
            <person name="Singh M."/>
            <person name="Iquebal M.A."/>
            <person name="Jaiswal S."/>
            <person name="Angadi U.B."/>
            <person name="Kumar N."/>
            <person name="Raza M."/>
            <person name="Shah T.M."/>
            <person name="Rai A."/>
            <person name="Jena J.K."/>
        </authorList>
    </citation>
    <scope>NUCLEOTIDE SEQUENCE [LARGE SCALE GENOMIC DNA]</scope>
    <source>
        <strain evidence="2">DASCIFA01</strain>
        <tissue evidence="2">Testis</tissue>
    </source>
</reference>
<evidence type="ECO:0000259" key="1">
    <source>
        <dbReference type="PROSITE" id="PS50824"/>
    </source>
</evidence>
<evidence type="ECO:0000313" key="3">
    <source>
        <dbReference type="Proteomes" id="UP000290572"/>
    </source>
</evidence>
<name>A0A498P0X3_LABRO</name>
<dbReference type="Proteomes" id="UP000290572">
    <property type="component" value="Unassembled WGS sequence"/>
</dbReference>
<dbReference type="Pfam" id="PF02758">
    <property type="entry name" value="PYRIN"/>
    <property type="match status" value="1"/>
</dbReference>